<keyword evidence="1" id="KW-0175">Coiled coil</keyword>
<proteinExistence type="predicted"/>
<evidence type="ECO:0000256" key="1">
    <source>
        <dbReference type="SAM" id="Coils"/>
    </source>
</evidence>
<evidence type="ECO:0000313" key="3">
    <source>
        <dbReference type="EMBL" id="MBS2096829.1"/>
    </source>
</evidence>
<gene>
    <name evidence="3" type="ORF">KEM10_00980</name>
</gene>
<protein>
    <recommendedName>
        <fullName evidence="5">GAF domain-containing protein</fullName>
    </recommendedName>
</protein>
<feature type="coiled-coil region" evidence="1">
    <location>
        <begin position="63"/>
        <end position="93"/>
    </location>
</feature>
<dbReference type="EMBL" id="JAGUCO010000001">
    <property type="protein sequence ID" value="MBS2096829.1"/>
    <property type="molecule type" value="Genomic_DNA"/>
</dbReference>
<keyword evidence="2" id="KW-0812">Transmembrane</keyword>
<evidence type="ECO:0000256" key="2">
    <source>
        <dbReference type="SAM" id="Phobius"/>
    </source>
</evidence>
<evidence type="ECO:0000313" key="4">
    <source>
        <dbReference type="Proteomes" id="UP000708576"/>
    </source>
</evidence>
<accession>A0ABS5JPL4</accession>
<reference evidence="3 4" key="1">
    <citation type="journal article" date="2015" name="Int. J. Syst. Evol. Microbiol.">
        <title>Carboxylicivirga linearis sp. nov., isolated from a sea cucumber culture pond.</title>
        <authorList>
            <person name="Wang F.Q."/>
            <person name="Zhou Y.X."/>
            <person name="Lin X.Z."/>
            <person name="Chen G.J."/>
            <person name="Du Z.J."/>
        </authorList>
    </citation>
    <scope>NUCLEOTIDE SEQUENCE [LARGE SCALE GENOMIC DNA]</scope>
    <source>
        <strain evidence="3 4">FB218</strain>
    </source>
</reference>
<evidence type="ECO:0008006" key="5">
    <source>
        <dbReference type="Google" id="ProtNLM"/>
    </source>
</evidence>
<keyword evidence="2" id="KW-1133">Transmembrane helix</keyword>
<feature type="transmembrane region" description="Helical" evidence="2">
    <location>
        <begin position="7"/>
        <end position="25"/>
    </location>
</feature>
<comment type="caution">
    <text evidence="3">The sequence shown here is derived from an EMBL/GenBank/DDBJ whole genome shotgun (WGS) entry which is preliminary data.</text>
</comment>
<dbReference type="RefSeq" id="WP_212212309.1">
    <property type="nucleotide sequence ID" value="NZ_JAGUCO010000001.1"/>
</dbReference>
<organism evidence="3 4">
    <name type="scientific">Carboxylicivirga linearis</name>
    <dbReference type="NCBI Taxonomy" id="1628157"/>
    <lineage>
        <taxon>Bacteria</taxon>
        <taxon>Pseudomonadati</taxon>
        <taxon>Bacteroidota</taxon>
        <taxon>Bacteroidia</taxon>
        <taxon>Marinilabiliales</taxon>
        <taxon>Marinilabiliaceae</taxon>
        <taxon>Carboxylicivirga</taxon>
    </lineage>
</organism>
<sequence length="246" mass="28292">MSRDKYIYWLGAIFLCLVLIKYLFVPSVFSPVYYSIELVSLIVFVGLIFFVSKQFMLKKNCKGDQLQMLVDELQNENSRLKEQVHVLEQEKNNKKAFYSAKEKMLIDLRKVHNDNNDVASGFFELIKKHVELVAGISYLQCEEEGCYKPVQSYGLDEEWNVEKLIIGEGIHGQAVVEKRAIEITDIPEDYLEASSGSGAAQPAYIYLLPFIKEEEKGLLIEVASFKKLGLDIIWNEFLDNLDIEEN</sequence>
<dbReference type="Proteomes" id="UP000708576">
    <property type="component" value="Unassembled WGS sequence"/>
</dbReference>
<name>A0ABS5JPL4_9BACT</name>
<keyword evidence="4" id="KW-1185">Reference proteome</keyword>
<feature type="transmembrane region" description="Helical" evidence="2">
    <location>
        <begin position="31"/>
        <end position="52"/>
    </location>
</feature>
<keyword evidence="2" id="KW-0472">Membrane</keyword>